<comment type="similarity">
    <text evidence="4">Belongs to the nitroreductase family.</text>
</comment>
<keyword evidence="7" id="KW-0963">Cytoplasm</keyword>
<sequence length="677" mass="74506">MAEKPFLNSNGHLDFAPDDPSNPKNWSTKRKCYITAVVILLVTNAAFASSAPSGAIDGISMALGVSAEAAGLVTTMFLLGYCAGPLIWAPLSEFYGRRYIFYISFSLYSAFNFLCAFTPNLAGLLVGRFLSSICASSALSNAPGVLGDIWDPVERGNAMILFSVATFMGPALGPIVAGFLQLKESWRWCFYVLLWLAGGTEIFLFTIPETLPSIILLNKARGIREDGKLAESERIIAPVEATDRRLASIYKVALTRPWRILFDPISFLVAVYYSVVYTMLYMLFSIYPIVFEQRRGWNAGVGELPLIGVVVGACLGGSLLYLLSMRESRQTLSDDHHPTRTPESRLPAAMIGGVLFAITIFWFGWTAEYNSVHWIVPTIAGTFLAASIVLIFVSYINYLIDTYLMFAASTMAANTVARSACAAASPLFTQYMFDTLGFGGAGSLIGGVAVILSQLFVTIFKVTTPQIPVTSSTYLEAVKHRRTVYGVTDNISVSDDRIIEIVNQVIQSLPSSWNMQSTRILVTLGKEHKRFWDAVINAAEPFILGQKGEEDWQRNEERFRSFQNAYGTISVFEDHTAIEKLHARFPQFPITVFATFAEHSNAMHQITLWTALELEKGVGASLQHSHFVPGVEEGIRAAFDIPSTWSVKAEIVFGAISGERPVAPGKEDVSKTVKVYK</sequence>
<dbReference type="PANTHER" id="PTHR23502:SF186">
    <property type="entry name" value="MAJOR FACILITATOR SUPERFAMILY (MFS) PROFILE DOMAIN-CONTAINING PROTEIN"/>
    <property type="match status" value="1"/>
</dbReference>
<dbReference type="Gene3D" id="3.40.109.10">
    <property type="entry name" value="NADH Oxidase"/>
    <property type="match status" value="1"/>
</dbReference>
<evidence type="ECO:0000256" key="13">
    <source>
        <dbReference type="ARBA" id="ARBA00038459"/>
    </source>
</evidence>
<dbReference type="Proteomes" id="UP000053095">
    <property type="component" value="Unassembled WGS sequence"/>
</dbReference>
<evidence type="ECO:0000259" key="16">
    <source>
        <dbReference type="PROSITE" id="PS50850"/>
    </source>
</evidence>
<evidence type="ECO:0000256" key="3">
    <source>
        <dbReference type="ARBA" id="ARBA00004651"/>
    </source>
</evidence>
<name>A0A6V8HB22_TALPI</name>
<comment type="subcellular location">
    <subcellularLocation>
        <location evidence="3">Cell membrane</location>
        <topology evidence="3">Multi-pass membrane protein</topology>
    </subcellularLocation>
    <subcellularLocation>
        <location evidence="2">Cytoplasm</location>
    </subcellularLocation>
    <subcellularLocation>
        <location evidence="1">Nucleus</location>
    </subcellularLocation>
</comment>
<gene>
    <name evidence="17" type="ORF">TCE0_033r09062</name>
</gene>
<keyword evidence="11 15" id="KW-0472">Membrane</keyword>
<evidence type="ECO:0000256" key="6">
    <source>
        <dbReference type="ARBA" id="ARBA00022475"/>
    </source>
</evidence>
<dbReference type="SUPFAM" id="SSF55469">
    <property type="entry name" value="FMN-dependent nitroreductase-like"/>
    <property type="match status" value="1"/>
</dbReference>
<dbReference type="InterPro" id="IPR029479">
    <property type="entry name" value="Nitroreductase"/>
</dbReference>
<feature type="transmembrane region" description="Helical" evidence="15">
    <location>
        <begin position="346"/>
        <end position="365"/>
    </location>
</feature>
<evidence type="ECO:0000313" key="18">
    <source>
        <dbReference type="Proteomes" id="UP000053095"/>
    </source>
</evidence>
<evidence type="ECO:0000256" key="8">
    <source>
        <dbReference type="ARBA" id="ARBA00022692"/>
    </source>
</evidence>
<organism evidence="17 18">
    <name type="scientific">Talaromyces pinophilus</name>
    <name type="common">Penicillium pinophilum</name>
    <dbReference type="NCBI Taxonomy" id="128442"/>
    <lineage>
        <taxon>Eukaryota</taxon>
        <taxon>Fungi</taxon>
        <taxon>Dikarya</taxon>
        <taxon>Ascomycota</taxon>
        <taxon>Pezizomycotina</taxon>
        <taxon>Eurotiomycetes</taxon>
        <taxon>Eurotiomycetidae</taxon>
        <taxon>Eurotiales</taxon>
        <taxon>Trichocomaceae</taxon>
        <taxon>Talaromyces</taxon>
        <taxon>Talaromyces sect. Talaromyces</taxon>
    </lineage>
</organism>
<keyword evidence="18" id="KW-1185">Reference proteome</keyword>
<keyword evidence="12" id="KW-0539">Nucleus</keyword>
<feature type="transmembrane region" description="Helical" evidence="15">
    <location>
        <begin position="260"/>
        <end position="284"/>
    </location>
</feature>
<accession>A0A6V8HB22</accession>
<dbReference type="FunFam" id="1.20.1250.20:FF:000011">
    <property type="entry name" value="MFS multidrug transporter, putative"/>
    <property type="match status" value="1"/>
</dbReference>
<keyword evidence="9 15" id="KW-1133">Transmembrane helix</keyword>
<evidence type="ECO:0000256" key="7">
    <source>
        <dbReference type="ARBA" id="ARBA00022490"/>
    </source>
</evidence>
<dbReference type="InterPro" id="IPR020846">
    <property type="entry name" value="MFS_dom"/>
</dbReference>
<evidence type="ECO:0000256" key="2">
    <source>
        <dbReference type="ARBA" id="ARBA00004496"/>
    </source>
</evidence>
<dbReference type="AlphaFoldDB" id="A0A6V8HB22"/>
<keyword evidence="6" id="KW-1003">Cell membrane</keyword>
<dbReference type="SUPFAM" id="SSF103473">
    <property type="entry name" value="MFS general substrate transporter"/>
    <property type="match status" value="1"/>
</dbReference>
<dbReference type="Pfam" id="PF00881">
    <property type="entry name" value="Nitroreductase"/>
    <property type="match status" value="1"/>
</dbReference>
<feature type="transmembrane region" description="Helical" evidence="15">
    <location>
        <begin position="440"/>
        <end position="460"/>
    </location>
</feature>
<feature type="transmembrane region" description="Helical" evidence="15">
    <location>
        <begin position="371"/>
        <end position="396"/>
    </location>
</feature>
<proteinExistence type="inferred from homology"/>
<dbReference type="Pfam" id="PF07690">
    <property type="entry name" value="MFS_1"/>
    <property type="match status" value="1"/>
</dbReference>
<dbReference type="GO" id="GO:0005886">
    <property type="term" value="C:plasma membrane"/>
    <property type="evidence" value="ECO:0007669"/>
    <property type="project" value="UniProtKB-SubCell"/>
</dbReference>
<dbReference type="CDD" id="cd17323">
    <property type="entry name" value="MFS_Tpo1_MDR_like"/>
    <property type="match status" value="1"/>
</dbReference>
<keyword evidence="8 15" id="KW-0812">Transmembrane</keyword>
<feature type="transmembrane region" description="Helical" evidence="15">
    <location>
        <begin position="192"/>
        <end position="217"/>
    </location>
</feature>
<dbReference type="Gene3D" id="1.20.1250.20">
    <property type="entry name" value="MFS general substrate transporter like domains"/>
    <property type="match status" value="1"/>
</dbReference>
<dbReference type="PROSITE" id="PS50850">
    <property type="entry name" value="MFS"/>
    <property type="match status" value="1"/>
</dbReference>
<evidence type="ECO:0000256" key="10">
    <source>
        <dbReference type="ARBA" id="ARBA00023002"/>
    </source>
</evidence>
<feature type="transmembrane region" description="Helical" evidence="15">
    <location>
        <begin position="32"/>
        <end position="49"/>
    </location>
</feature>
<keyword evidence="10" id="KW-0560">Oxidoreductase</keyword>
<dbReference type="GO" id="GO:0016491">
    <property type="term" value="F:oxidoreductase activity"/>
    <property type="evidence" value="ECO:0007669"/>
    <property type="project" value="UniProtKB-KW"/>
</dbReference>
<evidence type="ECO:0000256" key="15">
    <source>
        <dbReference type="SAM" id="Phobius"/>
    </source>
</evidence>
<comment type="similarity">
    <text evidence="13">Belongs to the major facilitator superfamily. DHA1 family. Polyamines/proton antiporter (TC 2.A.1.2.16) subfamily.</text>
</comment>
<evidence type="ECO:0000256" key="9">
    <source>
        <dbReference type="ARBA" id="ARBA00022989"/>
    </source>
</evidence>
<protein>
    <recommendedName>
        <fullName evidence="16">Major facilitator superfamily (MFS) profile domain-containing protein</fullName>
    </recommendedName>
</protein>
<dbReference type="InterPro" id="IPR000415">
    <property type="entry name" value="Nitroreductase-like"/>
</dbReference>
<evidence type="ECO:0000256" key="5">
    <source>
        <dbReference type="ARBA" id="ARBA00022448"/>
    </source>
</evidence>
<feature type="transmembrane region" description="Helical" evidence="15">
    <location>
        <begin position="69"/>
        <end position="88"/>
    </location>
</feature>
<feature type="transmembrane region" description="Helical" evidence="15">
    <location>
        <begin position="100"/>
        <end position="119"/>
    </location>
</feature>
<reference evidence="18" key="1">
    <citation type="journal article" date="2015" name="Genome Announc.">
        <title>Draft genome sequence of Talaromyces cellulolyticus strain Y-94, a source of lignocellulosic biomass-degrading enzymes.</title>
        <authorList>
            <person name="Fujii T."/>
            <person name="Koike H."/>
            <person name="Sawayama S."/>
            <person name="Yano S."/>
            <person name="Inoue H."/>
        </authorList>
    </citation>
    <scope>NUCLEOTIDE SEQUENCE [LARGE SCALE GENOMIC DNA]</scope>
    <source>
        <strain evidence="18">Y-94</strain>
    </source>
</reference>
<feature type="transmembrane region" description="Helical" evidence="15">
    <location>
        <begin position="304"/>
        <end position="325"/>
    </location>
</feature>
<evidence type="ECO:0000256" key="12">
    <source>
        <dbReference type="ARBA" id="ARBA00023242"/>
    </source>
</evidence>
<keyword evidence="5" id="KW-0813">Transport</keyword>
<feature type="transmembrane region" description="Helical" evidence="15">
    <location>
        <begin position="158"/>
        <end position="180"/>
    </location>
</feature>
<dbReference type="EMBL" id="DF933829">
    <property type="protein sequence ID" value="GAM38383.1"/>
    <property type="molecule type" value="Genomic_DNA"/>
</dbReference>
<comment type="caution">
    <text evidence="17">The sequence shown here is derived from an EMBL/GenBank/DDBJ whole genome shotgun (WGS) entry which is preliminary data.</text>
</comment>
<evidence type="ECO:0000256" key="1">
    <source>
        <dbReference type="ARBA" id="ARBA00004123"/>
    </source>
</evidence>
<dbReference type="FunFam" id="3.40.109.10:FF:000001">
    <property type="entry name" value="Nitroreductase family"/>
    <property type="match status" value="1"/>
</dbReference>
<evidence type="ECO:0000256" key="11">
    <source>
        <dbReference type="ARBA" id="ARBA00023136"/>
    </source>
</evidence>
<evidence type="ECO:0000313" key="17">
    <source>
        <dbReference type="EMBL" id="GAM38383.1"/>
    </source>
</evidence>
<feature type="region of interest" description="Disordered" evidence="14">
    <location>
        <begin position="1"/>
        <end position="25"/>
    </location>
</feature>
<dbReference type="InterPro" id="IPR011701">
    <property type="entry name" value="MFS"/>
</dbReference>
<dbReference type="GO" id="GO:0005634">
    <property type="term" value="C:nucleus"/>
    <property type="evidence" value="ECO:0007669"/>
    <property type="project" value="UniProtKB-SubCell"/>
</dbReference>
<feature type="domain" description="Major facilitator superfamily (MFS) profile" evidence="16">
    <location>
        <begin position="34"/>
        <end position="465"/>
    </location>
</feature>
<evidence type="ECO:0000256" key="4">
    <source>
        <dbReference type="ARBA" id="ARBA00007118"/>
    </source>
</evidence>
<dbReference type="PANTHER" id="PTHR23502">
    <property type="entry name" value="MAJOR FACILITATOR SUPERFAMILY"/>
    <property type="match status" value="1"/>
</dbReference>
<dbReference type="GO" id="GO:0022857">
    <property type="term" value="F:transmembrane transporter activity"/>
    <property type="evidence" value="ECO:0007669"/>
    <property type="project" value="InterPro"/>
</dbReference>
<evidence type="ECO:0000256" key="14">
    <source>
        <dbReference type="SAM" id="MobiDB-lite"/>
    </source>
</evidence>
<dbReference type="GO" id="GO:0005737">
    <property type="term" value="C:cytoplasm"/>
    <property type="evidence" value="ECO:0007669"/>
    <property type="project" value="UniProtKB-SubCell"/>
</dbReference>
<dbReference type="InterPro" id="IPR036259">
    <property type="entry name" value="MFS_trans_sf"/>
</dbReference>